<name>A0ABZ1YUV9_9NOCA</name>
<proteinExistence type="predicted"/>
<keyword evidence="2" id="KW-1185">Reference proteome</keyword>
<gene>
    <name evidence="1" type="ORF">OG563_42435</name>
</gene>
<accession>A0ABZ1YUV9</accession>
<protein>
    <submittedName>
        <fullName evidence="1">Uncharacterized protein</fullName>
    </submittedName>
</protein>
<dbReference type="Proteomes" id="UP001432062">
    <property type="component" value="Chromosome"/>
</dbReference>
<evidence type="ECO:0000313" key="1">
    <source>
        <dbReference type="EMBL" id="WUV45682.1"/>
    </source>
</evidence>
<dbReference type="RefSeq" id="WP_329409149.1">
    <property type="nucleotide sequence ID" value="NZ_CP109441.1"/>
</dbReference>
<organism evidence="1 2">
    <name type="scientific">Nocardia vinacea</name>
    <dbReference type="NCBI Taxonomy" id="96468"/>
    <lineage>
        <taxon>Bacteria</taxon>
        <taxon>Bacillati</taxon>
        <taxon>Actinomycetota</taxon>
        <taxon>Actinomycetes</taxon>
        <taxon>Mycobacteriales</taxon>
        <taxon>Nocardiaceae</taxon>
        <taxon>Nocardia</taxon>
    </lineage>
</organism>
<evidence type="ECO:0000313" key="2">
    <source>
        <dbReference type="Proteomes" id="UP001432062"/>
    </source>
</evidence>
<sequence>MSSSETAELTGRSAGKVAKVIGFRETQPERFAKMTKTLSLGRVGDSEADIGPTVAARVSDDMRYRTGDTPMLTGRI</sequence>
<dbReference type="EMBL" id="CP109441">
    <property type="protein sequence ID" value="WUV45682.1"/>
    <property type="molecule type" value="Genomic_DNA"/>
</dbReference>
<reference evidence="1" key="1">
    <citation type="submission" date="2022-10" db="EMBL/GenBank/DDBJ databases">
        <title>The complete genomes of actinobacterial strains from the NBC collection.</title>
        <authorList>
            <person name="Joergensen T.S."/>
            <person name="Alvarez Arevalo M."/>
            <person name="Sterndorff E.B."/>
            <person name="Faurdal D."/>
            <person name="Vuksanovic O."/>
            <person name="Mourched A.-S."/>
            <person name="Charusanti P."/>
            <person name="Shaw S."/>
            <person name="Blin K."/>
            <person name="Weber T."/>
        </authorList>
    </citation>
    <scope>NUCLEOTIDE SEQUENCE</scope>
    <source>
        <strain evidence="1">NBC_01482</strain>
    </source>
</reference>